<evidence type="ECO:0000313" key="1">
    <source>
        <dbReference type="Ensembl" id="ENSJHYP00000023162.1"/>
    </source>
</evidence>
<organism evidence="1 2">
    <name type="scientific">Junco hyemalis</name>
    <name type="common">Dark-eyed junco</name>
    <dbReference type="NCBI Taxonomy" id="40217"/>
    <lineage>
        <taxon>Eukaryota</taxon>
        <taxon>Metazoa</taxon>
        <taxon>Chordata</taxon>
        <taxon>Craniata</taxon>
        <taxon>Vertebrata</taxon>
        <taxon>Euteleostomi</taxon>
        <taxon>Archelosauria</taxon>
        <taxon>Archosauria</taxon>
        <taxon>Dinosauria</taxon>
        <taxon>Saurischia</taxon>
        <taxon>Theropoda</taxon>
        <taxon>Coelurosauria</taxon>
        <taxon>Aves</taxon>
        <taxon>Neognathae</taxon>
        <taxon>Neoaves</taxon>
        <taxon>Telluraves</taxon>
        <taxon>Australaves</taxon>
        <taxon>Passeriformes</taxon>
        <taxon>Passerellidae</taxon>
        <taxon>Junco</taxon>
    </lineage>
</organism>
<keyword evidence="2" id="KW-1185">Reference proteome</keyword>
<protein>
    <submittedName>
        <fullName evidence="1">Uncharacterized protein</fullName>
    </submittedName>
</protein>
<dbReference type="AlphaFoldDB" id="A0A8C5JPA6"/>
<name>A0A8C5JPA6_JUNHY</name>
<sequence>MGRYRLLCLACKVPLMLQQAALIFFPQDCRWDFCYCQHTPWIHRDTVCSDPQHCCRQRWHEQRPESSCS</sequence>
<dbReference type="Proteomes" id="UP000694408">
    <property type="component" value="Unplaced"/>
</dbReference>
<dbReference type="Ensembl" id="ENSJHYT00000027929.1">
    <property type="protein sequence ID" value="ENSJHYP00000023162.1"/>
    <property type="gene ID" value="ENSJHYG00000017446.1"/>
</dbReference>
<accession>A0A8C5JPA6</accession>
<reference evidence="1" key="2">
    <citation type="submission" date="2025-09" db="UniProtKB">
        <authorList>
            <consortium name="Ensembl"/>
        </authorList>
    </citation>
    <scope>IDENTIFICATION</scope>
</reference>
<reference evidence="1" key="1">
    <citation type="submission" date="2025-08" db="UniProtKB">
        <authorList>
            <consortium name="Ensembl"/>
        </authorList>
    </citation>
    <scope>IDENTIFICATION</scope>
</reference>
<proteinExistence type="predicted"/>
<evidence type="ECO:0000313" key="2">
    <source>
        <dbReference type="Proteomes" id="UP000694408"/>
    </source>
</evidence>